<evidence type="ECO:0000313" key="2">
    <source>
        <dbReference type="EMBL" id="KAL3086279.1"/>
    </source>
</evidence>
<dbReference type="AlphaFoldDB" id="A0ABD2J2K1"/>
<accession>A0ABD2J2K1</accession>
<sequence>MGNGEAKTGFFVQVQLQQQALHNDQWRRERRARRDADEQLKEQQRQQQKTKRRLIGAAAAGHQCSPVNAIRNDIELSTDSFSDSDALSTTTLDAGILGHRRRREMSPPSLKATPILRHVRRVCQCGVFRVVHAPLSLVEQQAMTRHVLEKLNGTPPYRHNECHCAKSKSDKFIIHFLYILWKIDAFSITHNNDKDYYSIPVTNFQTPNRQGLLPLLAFKDEHRMVERVAYCIKLIGQSSLGTHACLLWPRPFSTQ</sequence>
<reference evidence="2 3" key="1">
    <citation type="submission" date="2024-10" db="EMBL/GenBank/DDBJ databases">
        <authorList>
            <person name="Kim D."/>
        </authorList>
    </citation>
    <scope>NUCLEOTIDE SEQUENCE [LARGE SCALE GENOMIC DNA]</scope>
    <source>
        <strain evidence="2">BH-2024</strain>
    </source>
</reference>
<name>A0ABD2J2K1_9BILA</name>
<feature type="compositionally biased region" description="Basic and acidic residues" evidence="1">
    <location>
        <begin position="24"/>
        <end position="44"/>
    </location>
</feature>
<dbReference type="EMBL" id="JBICBT010001046">
    <property type="protein sequence ID" value="KAL3086279.1"/>
    <property type="molecule type" value="Genomic_DNA"/>
</dbReference>
<keyword evidence="3" id="KW-1185">Reference proteome</keyword>
<dbReference type="Proteomes" id="UP001620626">
    <property type="component" value="Unassembled WGS sequence"/>
</dbReference>
<evidence type="ECO:0000313" key="3">
    <source>
        <dbReference type="Proteomes" id="UP001620626"/>
    </source>
</evidence>
<protein>
    <submittedName>
        <fullName evidence="2">Uncharacterized protein</fullName>
    </submittedName>
</protein>
<proteinExistence type="predicted"/>
<comment type="caution">
    <text evidence="2">The sequence shown here is derived from an EMBL/GenBank/DDBJ whole genome shotgun (WGS) entry which is preliminary data.</text>
</comment>
<feature type="region of interest" description="Disordered" evidence="1">
    <location>
        <begin position="22"/>
        <end position="54"/>
    </location>
</feature>
<organism evidence="2 3">
    <name type="scientific">Heterodera trifolii</name>
    <dbReference type="NCBI Taxonomy" id="157864"/>
    <lineage>
        <taxon>Eukaryota</taxon>
        <taxon>Metazoa</taxon>
        <taxon>Ecdysozoa</taxon>
        <taxon>Nematoda</taxon>
        <taxon>Chromadorea</taxon>
        <taxon>Rhabditida</taxon>
        <taxon>Tylenchina</taxon>
        <taxon>Tylenchomorpha</taxon>
        <taxon>Tylenchoidea</taxon>
        <taxon>Heteroderidae</taxon>
        <taxon>Heteroderinae</taxon>
        <taxon>Heterodera</taxon>
    </lineage>
</organism>
<gene>
    <name evidence="2" type="ORF">niasHT_040071</name>
</gene>
<evidence type="ECO:0000256" key="1">
    <source>
        <dbReference type="SAM" id="MobiDB-lite"/>
    </source>
</evidence>